<dbReference type="Pfam" id="PF06580">
    <property type="entry name" value="His_kinase"/>
    <property type="match status" value="1"/>
</dbReference>
<dbReference type="SMART" id="SM00387">
    <property type="entry name" value="HATPase_c"/>
    <property type="match status" value="1"/>
</dbReference>
<dbReference type="PANTHER" id="PTHR34220">
    <property type="entry name" value="SENSOR HISTIDINE KINASE YPDA"/>
    <property type="match status" value="1"/>
</dbReference>
<dbReference type="GO" id="GO:0000155">
    <property type="term" value="F:phosphorelay sensor kinase activity"/>
    <property type="evidence" value="ECO:0007669"/>
    <property type="project" value="InterPro"/>
</dbReference>
<keyword evidence="7" id="KW-1185">Reference proteome</keyword>
<protein>
    <recommendedName>
        <fullName evidence="2">histidine kinase</fullName>
        <ecNumber evidence="2">2.7.13.3</ecNumber>
    </recommendedName>
</protein>
<evidence type="ECO:0000313" key="6">
    <source>
        <dbReference type="EMBL" id="GGU93266.1"/>
    </source>
</evidence>
<gene>
    <name evidence="6" type="ORF">GCM10010260_30180</name>
</gene>
<keyword evidence="3 6" id="KW-0418">Kinase</keyword>
<keyword evidence="3 6" id="KW-0808">Transferase</keyword>
<dbReference type="InterPro" id="IPR004358">
    <property type="entry name" value="Sig_transdc_His_kin-like_C"/>
</dbReference>
<dbReference type="PANTHER" id="PTHR34220:SF7">
    <property type="entry name" value="SENSOR HISTIDINE KINASE YPDA"/>
    <property type="match status" value="1"/>
</dbReference>
<dbReference type="InterPro" id="IPR010559">
    <property type="entry name" value="Sig_transdc_His_kin_internal"/>
</dbReference>
<dbReference type="EMBL" id="BMTD01000005">
    <property type="protein sequence ID" value="GGU93266.1"/>
    <property type="molecule type" value="Genomic_DNA"/>
</dbReference>
<dbReference type="AlphaFoldDB" id="A0A918IB05"/>
<dbReference type="InterPro" id="IPR050640">
    <property type="entry name" value="Bact_2-comp_sensor_kinase"/>
</dbReference>
<name>A0A918IB05_9ACTN</name>
<dbReference type="Gene3D" id="3.30.565.10">
    <property type="entry name" value="Histidine kinase-like ATPase, C-terminal domain"/>
    <property type="match status" value="1"/>
</dbReference>
<keyword evidence="4" id="KW-0902">Two-component regulatory system</keyword>
<dbReference type="PRINTS" id="PR00344">
    <property type="entry name" value="BCTRLSENSOR"/>
</dbReference>
<proteinExistence type="predicted"/>
<comment type="caution">
    <text evidence="6">The sequence shown here is derived from an EMBL/GenBank/DDBJ whole genome shotgun (WGS) entry which is preliminary data.</text>
</comment>
<evidence type="ECO:0000256" key="4">
    <source>
        <dbReference type="ARBA" id="ARBA00023012"/>
    </source>
</evidence>
<dbReference type="InterPro" id="IPR036890">
    <property type="entry name" value="HATPase_C_sf"/>
</dbReference>
<comment type="catalytic activity">
    <reaction evidence="1">
        <text>ATP + protein L-histidine = ADP + protein N-phospho-L-histidine.</text>
        <dbReference type="EC" id="2.7.13.3"/>
    </reaction>
</comment>
<dbReference type="GO" id="GO:0016020">
    <property type="term" value="C:membrane"/>
    <property type="evidence" value="ECO:0007669"/>
    <property type="project" value="InterPro"/>
</dbReference>
<sequence>MAAVLRSAREMADELADGLTPRAADRVARQARRLLGADGVVLCDLSGPLGAAGKVRGDARELAERALTDGRPVRGGGAVAAPLLTGAEPLGALVVAGDESAADQAEALADWLGEALERAVLGLAREELALAELSRLRAQISPHFLYNALSAIASLVRSDPERARDLLVQFSELARYAFSGRGQFTTVAEEFRAIEVYLQLERARFGPRLSTWVRVAPEVLPVTLPFLTLQPLVENAVRHGIEPRPGGGTVTVTGAALGPDCTITVEDDGAGMAPELAEAVLSGRGERSGIGLANVDQRLRTLYGPEYGLLVETAPGAGTRITLRVPLSSPGMATR</sequence>
<dbReference type="SUPFAM" id="SSF55874">
    <property type="entry name" value="ATPase domain of HSP90 chaperone/DNA topoisomerase II/histidine kinase"/>
    <property type="match status" value="1"/>
</dbReference>
<dbReference type="EC" id="2.7.13.3" evidence="2"/>
<feature type="domain" description="Histidine kinase" evidence="5">
    <location>
        <begin position="229"/>
        <end position="329"/>
    </location>
</feature>
<organism evidence="6 7">
    <name type="scientific">Streptomyces filipinensis</name>
    <dbReference type="NCBI Taxonomy" id="66887"/>
    <lineage>
        <taxon>Bacteria</taxon>
        <taxon>Bacillati</taxon>
        <taxon>Actinomycetota</taxon>
        <taxon>Actinomycetes</taxon>
        <taxon>Kitasatosporales</taxon>
        <taxon>Streptomycetaceae</taxon>
        <taxon>Streptomyces</taxon>
    </lineage>
</organism>
<evidence type="ECO:0000256" key="2">
    <source>
        <dbReference type="ARBA" id="ARBA00012438"/>
    </source>
</evidence>
<accession>A0A918IB05</accession>
<dbReference type="InterPro" id="IPR003594">
    <property type="entry name" value="HATPase_dom"/>
</dbReference>
<evidence type="ECO:0000256" key="1">
    <source>
        <dbReference type="ARBA" id="ARBA00000085"/>
    </source>
</evidence>
<dbReference type="PROSITE" id="PS50109">
    <property type="entry name" value="HIS_KIN"/>
    <property type="match status" value="1"/>
</dbReference>
<dbReference type="Proteomes" id="UP000618795">
    <property type="component" value="Unassembled WGS sequence"/>
</dbReference>
<reference evidence="6" key="1">
    <citation type="journal article" date="2014" name="Int. J. Syst. Evol. Microbiol.">
        <title>Complete genome sequence of Corynebacterium casei LMG S-19264T (=DSM 44701T), isolated from a smear-ripened cheese.</title>
        <authorList>
            <consortium name="US DOE Joint Genome Institute (JGI-PGF)"/>
            <person name="Walter F."/>
            <person name="Albersmeier A."/>
            <person name="Kalinowski J."/>
            <person name="Ruckert C."/>
        </authorList>
    </citation>
    <scope>NUCLEOTIDE SEQUENCE</scope>
    <source>
        <strain evidence="6">JCM 4369</strain>
    </source>
</reference>
<evidence type="ECO:0000313" key="7">
    <source>
        <dbReference type="Proteomes" id="UP000618795"/>
    </source>
</evidence>
<dbReference type="InterPro" id="IPR005467">
    <property type="entry name" value="His_kinase_dom"/>
</dbReference>
<dbReference type="Pfam" id="PF02518">
    <property type="entry name" value="HATPase_c"/>
    <property type="match status" value="1"/>
</dbReference>
<evidence type="ECO:0000256" key="3">
    <source>
        <dbReference type="ARBA" id="ARBA00022777"/>
    </source>
</evidence>
<evidence type="ECO:0000259" key="5">
    <source>
        <dbReference type="PROSITE" id="PS50109"/>
    </source>
</evidence>
<reference evidence="6" key="2">
    <citation type="submission" date="2020-09" db="EMBL/GenBank/DDBJ databases">
        <authorList>
            <person name="Sun Q."/>
            <person name="Ohkuma M."/>
        </authorList>
    </citation>
    <scope>NUCLEOTIDE SEQUENCE</scope>
    <source>
        <strain evidence="6">JCM 4369</strain>
    </source>
</reference>